<keyword evidence="3" id="KW-1185">Reference proteome</keyword>
<protein>
    <submittedName>
        <fullName evidence="2">VOC family protein</fullName>
    </submittedName>
</protein>
<reference evidence="2" key="2">
    <citation type="submission" date="2020-09" db="EMBL/GenBank/DDBJ databases">
        <authorList>
            <person name="Sun Q."/>
            <person name="Zhou Y."/>
        </authorList>
    </citation>
    <scope>NUCLEOTIDE SEQUENCE</scope>
    <source>
        <strain evidence="2">CGMCC 1.15322</strain>
    </source>
</reference>
<dbReference type="PANTHER" id="PTHR33990">
    <property type="entry name" value="PROTEIN YJDN-RELATED"/>
    <property type="match status" value="1"/>
</dbReference>
<evidence type="ECO:0000313" key="2">
    <source>
        <dbReference type="EMBL" id="GGA89985.1"/>
    </source>
</evidence>
<feature type="domain" description="PhnB-like" evidence="1">
    <location>
        <begin position="4"/>
        <end position="132"/>
    </location>
</feature>
<sequence length="137" mass="14790">MQVQAYLSFAGRCEEALDYYKKHVGAEVTTLMRWSDSPDPEMKAAPGHEQKIMHAAFTVGKSALMADDGMGVPGKAEFKGITLALSAASDAETKRLFGALSDGGSVQMPLAKTFWTSSFGMLTDRFGVPWMVMTESA</sequence>
<dbReference type="RefSeq" id="WP_188706909.1">
    <property type="nucleotide sequence ID" value="NZ_BMIG01000002.1"/>
</dbReference>
<evidence type="ECO:0000259" key="1">
    <source>
        <dbReference type="Pfam" id="PF06983"/>
    </source>
</evidence>
<dbReference type="Pfam" id="PF06983">
    <property type="entry name" value="3-dmu-9_3-mt"/>
    <property type="match status" value="1"/>
</dbReference>
<dbReference type="EMBL" id="BMIG01000002">
    <property type="protein sequence ID" value="GGA89985.1"/>
    <property type="molecule type" value="Genomic_DNA"/>
</dbReference>
<dbReference type="InterPro" id="IPR028973">
    <property type="entry name" value="PhnB-like"/>
</dbReference>
<dbReference type="PANTHER" id="PTHR33990:SF1">
    <property type="entry name" value="PROTEIN YJDN"/>
    <property type="match status" value="1"/>
</dbReference>
<name>A0A916S8N6_9BURK</name>
<evidence type="ECO:0000313" key="3">
    <source>
        <dbReference type="Proteomes" id="UP000620596"/>
    </source>
</evidence>
<gene>
    <name evidence="2" type="ORF">GCM10011496_08540</name>
</gene>
<reference evidence="2" key="1">
    <citation type="journal article" date="2014" name="Int. J. Syst. Evol. Microbiol.">
        <title>Complete genome sequence of Corynebacterium casei LMG S-19264T (=DSM 44701T), isolated from a smear-ripened cheese.</title>
        <authorList>
            <consortium name="US DOE Joint Genome Institute (JGI-PGF)"/>
            <person name="Walter F."/>
            <person name="Albersmeier A."/>
            <person name="Kalinowski J."/>
            <person name="Ruckert C."/>
        </authorList>
    </citation>
    <scope>NUCLEOTIDE SEQUENCE</scope>
    <source>
        <strain evidence="2">CGMCC 1.15322</strain>
    </source>
</reference>
<accession>A0A916S8N6</accession>
<proteinExistence type="predicted"/>
<organism evidence="2 3">
    <name type="scientific">Polaromonas eurypsychrophila</name>
    <dbReference type="NCBI Taxonomy" id="1614635"/>
    <lineage>
        <taxon>Bacteria</taxon>
        <taxon>Pseudomonadati</taxon>
        <taxon>Pseudomonadota</taxon>
        <taxon>Betaproteobacteria</taxon>
        <taxon>Burkholderiales</taxon>
        <taxon>Comamonadaceae</taxon>
        <taxon>Polaromonas</taxon>
    </lineage>
</organism>
<comment type="caution">
    <text evidence="2">The sequence shown here is derived from an EMBL/GenBank/DDBJ whole genome shotgun (WGS) entry which is preliminary data.</text>
</comment>
<dbReference type="InterPro" id="IPR029068">
    <property type="entry name" value="Glyas_Bleomycin-R_OHBP_Dase"/>
</dbReference>
<dbReference type="Proteomes" id="UP000620596">
    <property type="component" value="Unassembled WGS sequence"/>
</dbReference>
<dbReference type="Gene3D" id="3.10.180.10">
    <property type="entry name" value="2,3-Dihydroxybiphenyl 1,2-Dioxygenase, domain 1"/>
    <property type="match status" value="1"/>
</dbReference>
<dbReference type="CDD" id="cd06588">
    <property type="entry name" value="PhnB_like"/>
    <property type="match status" value="1"/>
</dbReference>
<dbReference type="SUPFAM" id="SSF54593">
    <property type="entry name" value="Glyoxalase/Bleomycin resistance protein/Dihydroxybiphenyl dioxygenase"/>
    <property type="match status" value="1"/>
</dbReference>
<dbReference type="AlphaFoldDB" id="A0A916S8N6"/>